<evidence type="ECO:0000313" key="2">
    <source>
        <dbReference type="Proteomes" id="UP000798662"/>
    </source>
</evidence>
<accession>A0ACC3C3G3</accession>
<gene>
    <name evidence="1" type="ORF">I4F81_007218</name>
</gene>
<name>A0ACC3C3G3_PYRYE</name>
<proteinExistence type="predicted"/>
<comment type="caution">
    <text evidence="1">The sequence shown here is derived from an EMBL/GenBank/DDBJ whole genome shotgun (WGS) entry which is preliminary data.</text>
</comment>
<organism evidence="1 2">
    <name type="scientific">Pyropia yezoensis</name>
    <name type="common">Susabi-nori</name>
    <name type="synonym">Porphyra yezoensis</name>
    <dbReference type="NCBI Taxonomy" id="2788"/>
    <lineage>
        <taxon>Eukaryota</taxon>
        <taxon>Rhodophyta</taxon>
        <taxon>Bangiophyceae</taxon>
        <taxon>Bangiales</taxon>
        <taxon>Bangiaceae</taxon>
        <taxon>Pyropia</taxon>
    </lineage>
</organism>
<evidence type="ECO:0000313" key="1">
    <source>
        <dbReference type="EMBL" id="KAK1864674.1"/>
    </source>
</evidence>
<protein>
    <submittedName>
        <fullName evidence="1">Uncharacterized protein</fullName>
    </submittedName>
</protein>
<dbReference type="EMBL" id="CM020619">
    <property type="protein sequence ID" value="KAK1864674.1"/>
    <property type="molecule type" value="Genomic_DNA"/>
</dbReference>
<dbReference type="Proteomes" id="UP000798662">
    <property type="component" value="Chromosome 2"/>
</dbReference>
<reference evidence="1" key="1">
    <citation type="submission" date="2019-11" db="EMBL/GenBank/DDBJ databases">
        <title>Nori genome reveals adaptations in red seaweeds to the harsh intertidal environment.</title>
        <authorList>
            <person name="Wang D."/>
            <person name="Mao Y."/>
        </authorList>
    </citation>
    <scope>NUCLEOTIDE SEQUENCE</scope>
    <source>
        <tissue evidence="1">Gametophyte</tissue>
    </source>
</reference>
<keyword evidence="2" id="KW-1185">Reference proteome</keyword>
<sequence length="526" mass="53764">MQRRRQRSSSRGGGEVALTAAMPAAFASAVGVPAALPVGAARSLPPRLASRSAATAAAVARRSRGVRDSRRCRMVMTGGEGGGRPAAAPAAAERAVDAAAGEGGAPRPERGAPRVGRRQVLATGLAAAVGMGLTGSTPPSGAIAAATPTSYVAALSAAESATAASAPYPLALFSVNASSSAPYHATLERRSDDSVMEELASSSVIFLGETHSSAADHLVQARVIDELVTRSASPLTVALEMVERPFQPALDLYVAGKLSDDELFEATEWASRWGWPFENYLPLLHACQRHSVPLLAMSLPGDLVRRVRLGGGLEVLTRPELRSVLPDPAGYAAYASVAPYRQYVKDVVVPSFREHVESGLLGDKPSFRGFWAAQSLWDESMAASIACAAVAPPNCGGVGGRDASASAVPAGMGVGVGAGGPPPAHPTRVVAVLGGQHVRYGYGVPRRVERLLAHYQAAAGGTAPAALRTRSVVLNPSAAWRLEGAAPDGAASGSATRAAGQGVGDGAPARIADLIAFSLPEGPLRA</sequence>